<keyword evidence="5" id="KW-1185">Reference proteome</keyword>
<dbReference type="OrthoDB" id="9150045at2"/>
<keyword evidence="1 2" id="KW-0732">Signal</keyword>
<dbReference type="InterPro" id="IPR011250">
    <property type="entry name" value="OMP/PagP_B-barrel"/>
</dbReference>
<dbReference type="InterPro" id="IPR030820">
    <property type="entry name" value="OMP_myx_plus_Proteobacteria"/>
</dbReference>
<evidence type="ECO:0000256" key="1">
    <source>
        <dbReference type="ARBA" id="ARBA00022729"/>
    </source>
</evidence>
<organism evidence="4 5">
    <name type="scientific">Alcanivorax nanhaiticus</name>
    <dbReference type="NCBI Taxonomy" id="1177154"/>
    <lineage>
        <taxon>Bacteria</taxon>
        <taxon>Pseudomonadati</taxon>
        <taxon>Pseudomonadota</taxon>
        <taxon>Gammaproteobacteria</taxon>
        <taxon>Oceanospirillales</taxon>
        <taxon>Alcanivoracaceae</taxon>
        <taxon>Alcanivorax</taxon>
    </lineage>
</organism>
<dbReference type="Pfam" id="PF13505">
    <property type="entry name" value="OMP_b-brl"/>
    <property type="match status" value="1"/>
</dbReference>
<name>A0A095SJM1_9GAMM</name>
<feature type="signal peptide" evidence="2">
    <location>
        <begin position="1"/>
        <end position="20"/>
    </location>
</feature>
<gene>
    <name evidence="4" type="ORF">Y5S_02284</name>
</gene>
<comment type="caution">
    <text evidence="4">The sequence shown here is derived from an EMBL/GenBank/DDBJ whole genome shotgun (WGS) entry which is preliminary data.</text>
</comment>
<sequence length="219" mass="24580">METRLFCIVLSLLFPLLANGETSQEKDATVRDSRPESVLDPRIERRRITDAEIDTENFEAGIYTGLISIEDFGTQPVLGLRLNYHLSEDVFFEAMLGRAKADETSFETLNAGVQLLTDEEREFTYYQAAVGYNLLPGEAFLTRNRAFNNSLYVLGGAGMTDFAGDEHFTLSLGIGYRLLINDFTAIRVDMKDHLFNLDVLGDDKLTHNLELSAGVSLFF</sequence>
<feature type="domain" description="Outer membrane protein beta-barrel" evidence="3">
    <location>
        <begin position="69"/>
        <end position="215"/>
    </location>
</feature>
<evidence type="ECO:0000256" key="2">
    <source>
        <dbReference type="SAM" id="SignalP"/>
    </source>
</evidence>
<dbReference type="InterPro" id="IPR027385">
    <property type="entry name" value="Beta-barrel_OMP"/>
</dbReference>
<evidence type="ECO:0000313" key="4">
    <source>
        <dbReference type="EMBL" id="KGD64529.1"/>
    </source>
</evidence>
<feature type="chain" id="PRO_5001911059" description="Outer membrane protein beta-barrel domain-containing protein" evidence="2">
    <location>
        <begin position="21"/>
        <end position="219"/>
    </location>
</feature>
<dbReference type="AlphaFoldDB" id="A0A095SJM1"/>
<dbReference type="eggNOG" id="COG3637">
    <property type="taxonomic scope" value="Bacteria"/>
</dbReference>
<dbReference type="EMBL" id="ARXV01000008">
    <property type="protein sequence ID" value="KGD64529.1"/>
    <property type="molecule type" value="Genomic_DNA"/>
</dbReference>
<protein>
    <recommendedName>
        <fullName evidence="3">Outer membrane protein beta-barrel domain-containing protein</fullName>
    </recommendedName>
</protein>
<dbReference type="Proteomes" id="UP000029444">
    <property type="component" value="Unassembled WGS sequence"/>
</dbReference>
<accession>A0A095SJM1</accession>
<dbReference type="PATRIC" id="fig|1177154.3.peg.2325"/>
<dbReference type="SUPFAM" id="SSF56925">
    <property type="entry name" value="OMPA-like"/>
    <property type="match status" value="1"/>
</dbReference>
<reference evidence="4 5" key="1">
    <citation type="submission" date="2012-09" db="EMBL/GenBank/DDBJ databases">
        <title>Genome Sequence of alkane-degrading Bacterium Alcanivorax sp. 19-m-6.</title>
        <authorList>
            <person name="Lai Q."/>
            <person name="Shao Z."/>
        </authorList>
    </citation>
    <scope>NUCLEOTIDE SEQUENCE [LARGE SCALE GENOMIC DNA]</scope>
    <source>
        <strain evidence="4 5">19-m-6</strain>
    </source>
</reference>
<dbReference type="STRING" id="1177154.Y5S_02284"/>
<evidence type="ECO:0000313" key="5">
    <source>
        <dbReference type="Proteomes" id="UP000029444"/>
    </source>
</evidence>
<dbReference type="NCBIfam" id="TIGR04565">
    <property type="entry name" value="OMP_myx_plus"/>
    <property type="match status" value="1"/>
</dbReference>
<evidence type="ECO:0000259" key="3">
    <source>
        <dbReference type="Pfam" id="PF13505"/>
    </source>
</evidence>
<dbReference type="Gene3D" id="2.40.160.20">
    <property type="match status" value="1"/>
</dbReference>
<proteinExistence type="predicted"/>
<dbReference type="RefSeq" id="WP_035233108.1">
    <property type="nucleotide sequence ID" value="NZ_ARXV01000008.1"/>
</dbReference>